<sequence>MCCKEYRIYESTLLRNKYRDLVQGIINVRHFPRVDDKIICTLDTSDDNKYLLYLFTVDDNFKCFAAYPNYL</sequence>
<accession>A0A195EZM2</accession>
<name>A0A195EZM2_9HYME</name>
<gene>
    <name evidence="1" type="ORF">ALC56_12288</name>
</gene>
<protein>
    <submittedName>
        <fullName evidence="1">Uncharacterized protein</fullName>
    </submittedName>
</protein>
<evidence type="ECO:0000313" key="1">
    <source>
        <dbReference type="EMBL" id="KYN33576.1"/>
    </source>
</evidence>
<proteinExistence type="predicted"/>
<reference evidence="1 2" key="1">
    <citation type="submission" date="2016-03" db="EMBL/GenBank/DDBJ databases">
        <title>Trachymyrmex septentrionalis WGS genome.</title>
        <authorList>
            <person name="Nygaard S."/>
            <person name="Hu H."/>
            <person name="Boomsma J."/>
            <person name="Zhang G."/>
        </authorList>
    </citation>
    <scope>NUCLEOTIDE SEQUENCE [LARGE SCALE GENOMIC DNA]</scope>
    <source>
        <strain evidence="1">Tsep2-gDNA-1</strain>
        <tissue evidence="1">Whole body</tissue>
    </source>
</reference>
<organism evidence="1 2">
    <name type="scientific">Trachymyrmex septentrionalis</name>
    <dbReference type="NCBI Taxonomy" id="34720"/>
    <lineage>
        <taxon>Eukaryota</taxon>
        <taxon>Metazoa</taxon>
        <taxon>Ecdysozoa</taxon>
        <taxon>Arthropoda</taxon>
        <taxon>Hexapoda</taxon>
        <taxon>Insecta</taxon>
        <taxon>Pterygota</taxon>
        <taxon>Neoptera</taxon>
        <taxon>Endopterygota</taxon>
        <taxon>Hymenoptera</taxon>
        <taxon>Apocrita</taxon>
        <taxon>Aculeata</taxon>
        <taxon>Formicoidea</taxon>
        <taxon>Formicidae</taxon>
        <taxon>Myrmicinae</taxon>
        <taxon>Trachymyrmex</taxon>
    </lineage>
</organism>
<dbReference type="EMBL" id="KQ981905">
    <property type="protein sequence ID" value="KYN33576.1"/>
    <property type="molecule type" value="Genomic_DNA"/>
</dbReference>
<keyword evidence="2" id="KW-1185">Reference proteome</keyword>
<dbReference type="Proteomes" id="UP000078541">
    <property type="component" value="Unassembled WGS sequence"/>
</dbReference>
<dbReference type="AlphaFoldDB" id="A0A195EZM2"/>
<evidence type="ECO:0000313" key="2">
    <source>
        <dbReference type="Proteomes" id="UP000078541"/>
    </source>
</evidence>